<comment type="caution">
    <text evidence="5">The sequence shown here is derived from an EMBL/GenBank/DDBJ whole genome shotgun (WGS) entry which is preliminary data.</text>
</comment>
<comment type="subcellular location">
    <subcellularLocation>
        <location evidence="1">Nucleus</location>
    </subcellularLocation>
</comment>
<evidence type="ECO:0000259" key="4">
    <source>
        <dbReference type="Pfam" id="PF10187"/>
    </source>
</evidence>
<dbReference type="InterPro" id="IPR019331">
    <property type="entry name" value="FAM192A/Fyv6_N"/>
</dbReference>
<feature type="region of interest" description="Disordered" evidence="3">
    <location>
        <begin position="24"/>
        <end position="47"/>
    </location>
</feature>
<proteinExistence type="predicted"/>
<feature type="compositionally biased region" description="Basic and acidic residues" evidence="3">
    <location>
        <begin position="29"/>
        <end position="43"/>
    </location>
</feature>
<evidence type="ECO:0000256" key="1">
    <source>
        <dbReference type="ARBA" id="ARBA00004123"/>
    </source>
</evidence>
<organism evidence="5 6">
    <name type="scientific">Cladonia borealis</name>
    <dbReference type="NCBI Taxonomy" id="184061"/>
    <lineage>
        <taxon>Eukaryota</taxon>
        <taxon>Fungi</taxon>
        <taxon>Dikarya</taxon>
        <taxon>Ascomycota</taxon>
        <taxon>Pezizomycotina</taxon>
        <taxon>Lecanoromycetes</taxon>
        <taxon>OSLEUM clade</taxon>
        <taxon>Lecanoromycetidae</taxon>
        <taxon>Lecanorales</taxon>
        <taxon>Lecanorineae</taxon>
        <taxon>Cladoniaceae</taxon>
        <taxon>Cladonia</taxon>
    </lineage>
</organism>
<dbReference type="AlphaFoldDB" id="A0AA39U7Q1"/>
<feature type="compositionally biased region" description="Basic and acidic residues" evidence="3">
    <location>
        <begin position="180"/>
        <end position="194"/>
    </location>
</feature>
<reference evidence="5" key="1">
    <citation type="submission" date="2023-03" db="EMBL/GenBank/DDBJ databases">
        <title>Complete genome of Cladonia borealis.</title>
        <authorList>
            <person name="Park H."/>
        </authorList>
    </citation>
    <scope>NUCLEOTIDE SEQUENCE</scope>
    <source>
        <strain evidence="5">ANT050790</strain>
    </source>
</reference>
<feature type="compositionally biased region" description="Basic and acidic residues" evidence="3">
    <location>
        <begin position="90"/>
        <end position="131"/>
    </location>
</feature>
<dbReference type="GO" id="GO:0005634">
    <property type="term" value="C:nucleus"/>
    <property type="evidence" value="ECO:0007669"/>
    <property type="project" value="UniProtKB-SubCell"/>
</dbReference>
<dbReference type="Proteomes" id="UP001166286">
    <property type="component" value="Unassembled WGS sequence"/>
</dbReference>
<feature type="domain" description="FAM192A/Fyv6 N-terminal" evidence="4">
    <location>
        <begin position="5"/>
        <end position="109"/>
    </location>
</feature>
<dbReference type="Pfam" id="PF10187">
    <property type="entry name" value="FAM192A_Fyv6_N"/>
    <property type="match status" value="1"/>
</dbReference>
<evidence type="ECO:0000313" key="5">
    <source>
        <dbReference type="EMBL" id="KAK0509681.1"/>
    </source>
</evidence>
<evidence type="ECO:0000313" key="6">
    <source>
        <dbReference type="Proteomes" id="UP001166286"/>
    </source>
</evidence>
<accession>A0AA39U7Q1</accession>
<dbReference type="PANTHER" id="PTHR13495:SF0">
    <property type="entry name" value="PSME3-INTERACTING PROTEIN"/>
    <property type="match status" value="1"/>
</dbReference>
<dbReference type="EMBL" id="JAFEKC020000018">
    <property type="protein sequence ID" value="KAK0509681.1"/>
    <property type="molecule type" value="Genomic_DNA"/>
</dbReference>
<feature type="region of interest" description="Disordered" evidence="3">
    <location>
        <begin position="90"/>
        <end position="260"/>
    </location>
</feature>
<feature type="compositionally biased region" description="Basic and acidic residues" evidence="3">
    <location>
        <begin position="203"/>
        <end position="218"/>
    </location>
</feature>
<keyword evidence="6" id="KW-1185">Reference proteome</keyword>
<evidence type="ECO:0000256" key="2">
    <source>
        <dbReference type="ARBA" id="ARBA00023242"/>
    </source>
</evidence>
<name>A0AA39U7Q1_9LECA</name>
<evidence type="ECO:0000256" key="3">
    <source>
        <dbReference type="SAM" id="MobiDB-lite"/>
    </source>
</evidence>
<gene>
    <name evidence="5" type="ORF">JMJ35_008075</name>
</gene>
<sequence>MSSRFVSGGTTDDPIERDDEWLKAQQELEDSRRRKEEASKQESGKTLYEVLQSNKAAKQEAFEESIKLKNQFRNLDEDEIEFLDSVLESTRAKEEAVKRETTEQLDLFRRQQEEADKALLKESGEKEDGEGGKAGSPTAGESQWAINARKRKRAKEKEVLKRVKVRKGSSTSEPPVGLGGERRGSDSQEPEKGKAIVSAQNSTEKKTSSAEKDLEGKAVSEALASPTPKSGAAALAKQDRGAASKPAVLGLAGYSSDEED</sequence>
<keyword evidence="2" id="KW-0539">Nucleus</keyword>
<dbReference type="PANTHER" id="PTHR13495">
    <property type="entry name" value="NEFA-INTERACTING NUCLEAR PROTEIN NIP30"/>
    <property type="match status" value="1"/>
</dbReference>
<protein>
    <recommendedName>
        <fullName evidence="4">FAM192A/Fyv6 N-terminal domain-containing protein</fullName>
    </recommendedName>
</protein>
<dbReference type="InterPro" id="IPR039845">
    <property type="entry name" value="FAM192A"/>
</dbReference>